<gene>
    <name evidence="7" type="primary">pyrB</name>
    <name evidence="9" type="ORF">JOC49_001379</name>
</gene>
<evidence type="ECO:0000313" key="10">
    <source>
        <dbReference type="Proteomes" id="UP000767854"/>
    </source>
</evidence>
<evidence type="ECO:0000256" key="1">
    <source>
        <dbReference type="ARBA" id="ARBA00004852"/>
    </source>
</evidence>
<proteinExistence type="inferred from homology"/>
<dbReference type="InterPro" id="IPR006132">
    <property type="entry name" value="Asp/Orn_carbamoyltranf_P-bd"/>
</dbReference>
<evidence type="ECO:0000256" key="5">
    <source>
        <dbReference type="ARBA" id="ARBA00043884"/>
    </source>
</evidence>
<dbReference type="PANTHER" id="PTHR45753">
    <property type="entry name" value="ORNITHINE CARBAMOYLTRANSFERASE, MITOCHONDRIAL"/>
    <property type="match status" value="1"/>
</dbReference>
<feature type="binding site" evidence="7">
    <location>
        <position position="225"/>
    </location>
    <ligand>
        <name>L-aspartate</name>
        <dbReference type="ChEBI" id="CHEBI:29991"/>
    </ligand>
</feature>
<dbReference type="InterPro" id="IPR006130">
    <property type="entry name" value="Asp/Orn_carbamoylTrfase"/>
</dbReference>
<dbReference type="InterPro" id="IPR000551">
    <property type="entry name" value="MerR-type_HTH_dom"/>
</dbReference>
<dbReference type="PANTHER" id="PTHR45753:SF6">
    <property type="entry name" value="ASPARTATE CARBAMOYLTRANSFERASE"/>
    <property type="match status" value="1"/>
</dbReference>
<dbReference type="PRINTS" id="PR00101">
    <property type="entry name" value="ATCASE"/>
</dbReference>
<feature type="binding site" evidence="7">
    <location>
        <position position="80"/>
    </location>
    <ligand>
        <name>L-aspartate</name>
        <dbReference type="ChEBI" id="CHEBI:29991"/>
    </ligand>
</feature>
<dbReference type="Pfam" id="PF02729">
    <property type="entry name" value="OTCace_N"/>
    <property type="match status" value="1"/>
</dbReference>
<dbReference type="InterPro" id="IPR002082">
    <property type="entry name" value="Asp_carbamoyltransf"/>
</dbReference>
<dbReference type="PROSITE" id="PS50937">
    <property type="entry name" value="HTH_MERR_2"/>
    <property type="match status" value="1"/>
</dbReference>
<evidence type="ECO:0000256" key="3">
    <source>
        <dbReference type="ARBA" id="ARBA00022679"/>
    </source>
</evidence>
<sequence>MRHLVEPEDLSLEEIQELVDTGLKIYQSPQAYSEICKGKILASLFFEPSTRTKFSFDSAMMRMGGNVIGFSDADTTSAKKGESLADTIRVMNYYADIVVMRHPKEGAPKVAANYSKIPIINGGDGGHQHPTQTLTDLITIKRFKGQITGHTMAFCGDLKYGRTVHSLIRTMARFGTKRFYLVSPEELKLPSALKRQLTEKYTVDFIESPYMEDVISEVDVFYMTRIQKERFFNEADYLKLKNSFKLTRDKLKNAKKDMIIMHPLPRVNEIAYDVDDDPRAVYFEQSEMGVYVRMALMAKLLEVGPYVRG</sequence>
<evidence type="ECO:0000256" key="7">
    <source>
        <dbReference type="HAMAP-Rule" id="MF_00001"/>
    </source>
</evidence>
<feature type="binding site" evidence="7">
    <location>
        <position position="51"/>
    </location>
    <ligand>
        <name>carbamoyl phosphate</name>
        <dbReference type="ChEBI" id="CHEBI:58228"/>
    </ligand>
</feature>
<reference evidence="9 10" key="1">
    <citation type="submission" date="2021-01" db="EMBL/GenBank/DDBJ databases">
        <title>Genomic Encyclopedia of Type Strains, Phase IV (KMG-IV): sequencing the most valuable type-strain genomes for metagenomic binning, comparative biology and taxonomic classification.</title>
        <authorList>
            <person name="Goeker M."/>
        </authorList>
    </citation>
    <scope>NUCLEOTIDE SEQUENCE [LARGE SCALE GENOMIC DNA]</scope>
    <source>
        <strain evidence="9 10">DSM 24436</strain>
    </source>
</reference>
<dbReference type="EMBL" id="JAFBDT010000008">
    <property type="protein sequence ID" value="MBM7561838.1"/>
    <property type="molecule type" value="Genomic_DNA"/>
</dbReference>
<keyword evidence="3 7" id="KW-0808">Transferase</keyword>
<name>A0ABS2MQZ8_9FIRM</name>
<dbReference type="EC" id="2.1.3.2" evidence="7"/>
<dbReference type="NCBIfam" id="NF002032">
    <property type="entry name" value="PRK00856.1"/>
    <property type="match status" value="1"/>
</dbReference>
<feature type="binding site" evidence="7">
    <location>
        <position position="101"/>
    </location>
    <ligand>
        <name>carbamoyl phosphate</name>
        <dbReference type="ChEBI" id="CHEBI:58228"/>
    </ligand>
</feature>
<comment type="subunit">
    <text evidence="7">Heterododecamer (2C3:3R2) of six catalytic PyrB chains organized as two trimers (C3), and six regulatory PyrI chains organized as three dimers (R2).</text>
</comment>
<evidence type="ECO:0000313" key="9">
    <source>
        <dbReference type="EMBL" id="MBM7561838.1"/>
    </source>
</evidence>
<evidence type="ECO:0000256" key="2">
    <source>
        <dbReference type="ARBA" id="ARBA00008896"/>
    </source>
</evidence>
<feature type="binding site" evidence="7">
    <location>
        <position position="265"/>
    </location>
    <ligand>
        <name>carbamoyl phosphate</name>
        <dbReference type="ChEBI" id="CHEBI:58228"/>
    </ligand>
</feature>
<feature type="binding site" evidence="7">
    <location>
        <position position="52"/>
    </location>
    <ligand>
        <name>carbamoyl phosphate</name>
        <dbReference type="ChEBI" id="CHEBI:58228"/>
    </ligand>
</feature>
<comment type="caution">
    <text evidence="9">The sequence shown here is derived from an EMBL/GenBank/DDBJ whole genome shotgun (WGS) entry which is preliminary data.</text>
</comment>
<organism evidence="9 10">
    <name type="scientific">Fusibacter tunisiensis</name>
    <dbReference type="NCBI Taxonomy" id="1008308"/>
    <lineage>
        <taxon>Bacteria</taxon>
        <taxon>Bacillati</taxon>
        <taxon>Bacillota</taxon>
        <taxon>Clostridia</taxon>
        <taxon>Eubacteriales</taxon>
        <taxon>Eubacteriales Family XII. Incertae Sedis</taxon>
        <taxon>Fusibacter</taxon>
    </lineage>
</organism>
<dbReference type="HAMAP" id="MF_00001">
    <property type="entry name" value="Asp_carb_tr"/>
    <property type="match status" value="1"/>
</dbReference>
<comment type="pathway">
    <text evidence="1 7">Pyrimidine metabolism; UMP biosynthesis via de novo pathway; (S)-dihydroorotate from bicarbonate: step 2/3.</text>
</comment>
<comment type="catalytic activity">
    <reaction evidence="6 7">
        <text>carbamoyl phosphate + L-aspartate = N-carbamoyl-L-aspartate + phosphate + H(+)</text>
        <dbReference type="Rhea" id="RHEA:20013"/>
        <dbReference type="ChEBI" id="CHEBI:15378"/>
        <dbReference type="ChEBI" id="CHEBI:29991"/>
        <dbReference type="ChEBI" id="CHEBI:32814"/>
        <dbReference type="ChEBI" id="CHEBI:43474"/>
        <dbReference type="ChEBI" id="CHEBI:58228"/>
        <dbReference type="EC" id="2.1.3.2"/>
    </reaction>
</comment>
<keyword evidence="4 7" id="KW-0665">Pyrimidine biosynthesis</keyword>
<feature type="binding site" evidence="7">
    <location>
        <position position="264"/>
    </location>
    <ligand>
        <name>carbamoyl phosphate</name>
        <dbReference type="ChEBI" id="CHEBI:58228"/>
    </ligand>
</feature>
<protein>
    <recommendedName>
        <fullName evidence="7">Aspartate carbamoyltransferase</fullName>
        <ecNumber evidence="7">2.1.3.2</ecNumber>
    </recommendedName>
    <alternativeName>
        <fullName evidence="7">Aspartate transcarbamylase</fullName>
        <shortName evidence="7">ATCase</shortName>
    </alternativeName>
</protein>
<feature type="domain" description="HTH merR-type" evidence="8">
    <location>
        <begin position="1"/>
        <end position="21"/>
    </location>
</feature>
<dbReference type="PRINTS" id="PR00100">
    <property type="entry name" value="AOTCASE"/>
</dbReference>
<evidence type="ECO:0000259" key="8">
    <source>
        <dbReference type="PROSITE" id="PS50937"/>
    </source>
</evidence>
<feature type="binding site" evidence="7">
    <location>
        <position position="129"/>
    </location>
    <ligand>
        <name>carbamoyl phosphate</name>
        <dbReference type="ChEBI" id="CHEBI:58228"/>
    </ligand>
</feature>
<comment type="function">
    <text evidence="5 7">Catalyzes the condensation of carbamoyl phosphate and aspartate to form carbamoyl aspartate and inorganic phosphate, the committed step in the de novo pyrimidine nucleotide biosynthesis pathway.</text>
</comment>
<feature type="binding site" evidence="7">
    <location>
        <position position="132"/>
    </location>
    <ligand>
        <name>carbamoyl phosphate</name>
        <dbReference type="ChEBI" id="CHEBI:58228"/>
    </ligand>
</feature>
<evidence type="ECO:0000256" key="6">
    <source>
        <dbReference type="ARBA" id="ARBA00048859"/>
    </source>
</evidence>
<dbReference type="RefSeq" id="WP_204663729.1">
    <property type="nucleotide sequence ID" value="NZ_JAFBDT010000008.1"/>
</dbReference>
<dbReference type="GO" id="GO:0004070">
    <property type="term" value="F:aspartate carbamoyltransferase activity"/>
    <property type="evidence" value="ECO:0007669"/>
    <property type="project" value="UniProtKB-EC"/>
</dbReference>
<accession>A0ABS2MQZ8</accession>
<feature type="binding site" evidence="7">
    <location>
        <position position="162"/>
    </location>
    <ligand>
        <name>L-aspartate</name>
        <dbReference type="ChEBI" id="CHEBI:29991"/>
    </ligand>
</feature>
<dbReference type="Pfam" id="PF00185">
    <property type="entry name" value="OTCace"/>
    <property type="match status" value="1"/>
</dbReference>
<dbReference type="NCBIfam" id="TIGR00670">
    <property type="entry name" value="asp_carb_tr"/>
    <property type="match status" value="1"/>
</dbReference>
<dbReference type="SUPFAM" id="SSF53671">
    <property type="entry name" value="Aspartate/ornithine carbamoyltransferase"/>
    <property type="match status" value="1"/>
</dbReference>
<dbReference type="Proteomes" id="UP000767854">
    <property type="component" value="Unassembled WGS sequence"/>
</dbReference>
<keyword evidence="10" id="KW-1185">Reference proteome</keyword>
<evidence type="ECO:0000256" key="4">
    <source>
        <dbReference type="ARBA" id="ARBA00022975"/>
    </source>
</evidence>
<comment type="similarity">
    <text evidence="2 7">Belongs to the aspartate/ornithine carbamoyltransferase superfamily. ATCase family.</text>
</comment>
<dbReference type="InterPro" id="IPR006131">
    <property type="entry name" value="Asp_carbamoyltransf_Asp/Orn-bd"/>
</dbReference>
<dbReference type="Gene3D" id="3.40.50.1370">
    <property type="entry name" value="Aspartate/ornithine carbamoyltransferase"/>
    <property type="match status" value="2"/>
</dbReference>
<dbReference type="PROSITE" id="PS00097">
    <property type="entry name" value="CARBAMOYLTRANSFERASE"/>
    <property type="match status" value="1"/>
</dbReference>
<dbReference type="InterPro" id="IPR036901">
    <property type="entry name" value="Asp/Orn_carbamoylTrfase_sf"/>
</dbReference>